<dbReference type="Gene3D" id="3.50.50.60">
    <property type="entry name" value="FAD/NAD(P)-binding domain"/>
    <property type="match status" value="1"/>
</dbReference>
<evidence type="ECO:0000313" key="2">
    <source>
        <dbReference type="Proteomes" id="UP000239917"/>
    </source>
</evidence>
<name>A0A2S5Z4X7_9GAMM</name>
<dbReference type="EMBL" id="PSSX01000030">
    <property type="protein sequence ID" value="PPI82416.1"/>
    <property type="molecule type" value="Genomic_DNA"/>
</dbReference>
<proteinExistence type="predicted"/>
<dbReference type="AlphaFoldDB" id="A0A2S5Z4X7"/>
<dbReference type="SUPFAM" id="SSF51905">
    <property type="entry name" value="FAD/NAD(P)-binding domain"/>
    <property type="match status" value="1"/>
</dbReference>
<comment type="caution">
    <text evidence="1">The sequence shown here is derived from an EMBL/GenBank/DDBJ whole genome shotgun (WGS) entry which is preliminary data.</text>
</comment>
<accession>A0A2S5Z4X7</accession>
<sequence length="469" mass="52700">MEGKLMDYQTDYLIIGSGASAMAFVDTMLTETDATFLMVDRRPKVGGHWNDAYPFVRLHQPSSFYGVVSRVLGREKIDETGSNKGFYELATGIEVLHYYHALMEEAFIPSGRVKHLPLCEYKGDGRVVSLMSGESHNVKVNKKLVDATHIEVQIPMTHTPRFEVAEGVACVPPNLLCRLAPEYGHITVLGGGKTGIDSISWLLDNDYPADKITWVVPRDSWFYNRRKWQPGEALFGEALELLASSNEIYAAAESVEDICLGMESAGNWLRLDKNVWPTMFHAALVTEADIVKLNRINNIIRMGRVEAIDEKGMRLTKGEASSLPDTLYIDCTASALSNNYKDFTPVFQQDQINLQPIFVWQPCFSSALIAFIEANIEDEALRQAMTRPAPLTDTVKDYLTSQAHNLMNMHHWQEHPETARFMTNCRLHAFAGRIANIRADDHEKQSQLQRFGQSAPNAVENLFRLAANA</sequence>
<evidence type="ECO:0008006" key="3">
    <source>
        <dbReference type="Google" id="ProtNLM"/>
    </source>
</evidence>
<organism evidence="1 2">
    <name type="scientific">Marinobacter maroccanus</name>
    <dbReference type="NCBI Taxonomy" id="2055143"/>
    <lineage>
        <taxon>Bacteria</taxon>
        <taxon>Pseudomonadati</taxon>
        <taxon>Pseudomonadota</taxon>
        <taxon>Gammaproteobacteria</taxon>
        <taxon>Pseudomonadales</taxon>
        <taxon>Marinobacteraceae</taxon>
        <taxon>Marinobacter</taxon>
    </lineage>
</organism>
<keyword evidence="2" id="KW-1185">Reference proteome</keyword>
<protein>
    <recommendedName>
        <fullName evidence="3">NAD(P)/FAD-dependent oxidoreductase</fullName>
    </recommendedName>
</protein>
<dbReference type="Proteomes" id="UP000239917">
    <property type="component" value="Unassembled WGS sequence"/>
</dbReference>
<reference evidence="1 2" key="1">
    <citation type="submission" date="2018-01" db="EMBL/GenBank/DDBJ databases">
        <title>Complete genome sequences of the type strains of Marinobacter flavimaris and Marinobacter maroccanus.</title>
        <authorList>
            <person name="Palau M."/>
            <person name="Boujida N."/>
            <person name="Manresa A."/>
            <person name="Minana-Galbis D."/>
        </authorList>
    </citation>
    <scope>NUCLEOTIDE SEQUENCE [LARGE SCALE GENOMIC DNA]</scope>
    <source>
        <strain evidence="1 2">N4</strain>
    </source>
</reference>
<evidence type="ECO:0000313" key="1">
    <source>
        <dbReference type="EMBL" id="PPI82416.1"/>
    </source>
</evidence>
<dbReference type="InterPro" id="IPR036188">
    <property type="entry name" value="FAD/NAD-bd_sf"/>
</dbReference>
<gene>
    <name evidence="1" type="ORF">KEHDKFFH_19640</name>
</gene>